<evidence type="ECO:0000313" key="4">
    <source>
        <dbReference type="Proteomes" id="UP000054097"/>
    </source>
</evidence>
<dbReference type="EMBL" id="KN824347">
    <property type="protein sequence ID" value="KIM22867.1"/>
    <property type="molecule type" value="Genomic_DNA"/>
</dbReference>
<proteinExistence type="predicted"/>
<accession>A0A0C2WZZ2</accession>
<organism evidence="3 4">
    <name type="scientific">Serendipita vermifera MAFF 305830</name>
    <dbReference type="NCBI Taxonomy" id="933852"/>
    <lineage>
        <taxon>Eukaryota</taxon>
        <taxon>Fungi</taxon>
        <taxon>Dikarya</taxon>
        <taxon>Basidiomycota</taxon>
        <taxon>Agaricomycotina</taxon>
        <taxon>Agaricomycetes</taxon>
        <taxon>Sebacinales</taxon>
        <taxon>Serendipitaceae</taxon>
        <taxon>Serendipita</taxon>
    </lineage>
</organism>
<dbReference type="Proteomes" id="UP000054097">
    <property type="component" value="Unassembled WGS sequence"/>
</dbReference>
<protein>
    <recommendedName>
        <fullName evidence="5">Het-C-domain-containing protein</fullName>
    </recommendedName>
</protein>
<evidence type="ECO:0000313" key="3">
    <source>
        <dbReference type="EMBL" id="KIM22867.1"/>
    </source>
</evidence>
<dbReference type="HOGENOM" id="CLU_010063_2_0_1"/>
<feature type="region of interest" description="Disordered" evidence="1">
    <location>
        <begin position="627"/>
        <end position="690"/>
    </location>
</feature>
<evidence type="ECO:0008006" key="5">
    <source>
        <dbReference type="Google" id="ProtNLM"/>
    </source>
</evidence>
<gene>
    <name evidence="3" type="ORF">M408DRAFT_332726</name>
</gene>
<sequence>MPSFWKILLILGLISYLPLVTAFGAGHIPDFAAIKGKSFRHGDIEHVLSRLLKSHVGQESRGMMEAAASFLGGGGSGSNTFTTADIKRIYFGNWLRDYSQAMDLAGLQKMTKETIIMVLSVLSFMTFGYATEEYELTAPRVGVYLPVEHIDNPKGYAEKEGDPRQFHPWLRPPVHEQELEIDLRTGMKNYIASEGNFWDTSTACVRRNLGRGIELARACQLQDGPTLFEAYRLLGTGLHTLEDLLAHSNWVELTLIKFGYGEVFAYVGEDVCIDSPRGRIAPLVTGTFGSADFMFSVMSEGSDKISQNSLDELQQNFSNTQGNDGSIDTIKSLLSQLPSSGGKEDKVQQGEQMKQNAIHFDPNNYTSQETQAQIWQALCWRDDIMRDIESIIAGIPGLEELVDQISQALTVYIYSIIQPYIMPYLKQISTVLTQQSKAVVDEDKTQFEVFEDPLASDPTHSMLSKDHFDNILNEPAGRVAQVVVEHAVNLVVAAWSDPGRDIGWTLNEINQAFHHPHFMNPQSPVQLAMERALLSWFQEMRPDEQGETLRRLRKDSIRHGKNKRLDLPDDTPLRHDHSQSAYTFESRPAQHGPVYYGDSAPAPGHYMQNPAMGGYGAYMASSGPPMGYPSPSSQGSGGYDGRYNPPMNSGSGYEPSYNTSPGYTEHQNYGQPSYEQYSPPPQHSGGGGMGSWAGVAAGGLAGLAGGVILAEEGDEIEENIEEAVEEVQDFYDM</sequence>
<dbReference type="PANTHER" id="PTHR14905:SF7">
    <property type="entry name" value="VON WILLEBRAND FACTOR A DOMAIN-CONTAINING PROTEIN 7"/>
    <property type="match status" value="1"/>
</dbReference>
<name>A0A0C2WZZ2_SERVB</name>
<evidence type="ECO:0000256" key="2">
    <source>
        <dbReference type="SAM" id="SignalP"/>
    </source>
</evidence>
<dbReference type="PANTHER" id="PTHR14905">
    <property type="entry name" value="NG37"/>
    <property type="match status" value="1"/>
</dbReference>
<feature type="signal peptide" evidence="2">
    <location>
        <begin position="1"/>
        <end position="22"/>
    </location>
</feature>
<dbReference type="InterPro" id="IPR052577">
    <property type="entry name" value="VWA7"/>
</dbReference>
<dbReference type="STRING" id="933852.A0A0C2WZZ2"/>
<dbReference type="OrthoDB" id="2506204at2759"/>
<evidence type="ECO:0000256" key="1">
    <source>
        <dbReference type="SAM" id="MobiDB-lite"/>
    </source>
</evidence>
<feature type="chain" id="PRO_5002173912" description="Het-C-domain-containing protein" evidence="2">
    <location>
        <begin position="23"/>
        <end position="733"/>
    </location>
</feature>
<dbReference type="AlphaFoldDB" id="A0A0C2WZZ2"/>
<dbReference type="InterPro" id="IPR010816">
    <property type="entry name" value="Het-C"/>
</dbReference>
<reference evidence="4" key="2">
    <citation type="submission" date="2015-01" db="EMBL/GenBank/DDBJ databases">
        <title>Evolutionary Origins and Diversification of the Mycorrhizal Mutualists.</title>
        <authorList>
            <consortium name="DOE Joint Genome Institute"/>
            <consortium name="Mycorrhizal Genomics Consortium"/>
            <person name="Kohler A."/>
            <person name="Kuo A."/>
            <person name="Nagy L.G."/>
            <person name="Floudas D."/>
            <person name="Copeland A."/>
            <person name="Barry K.W."/>
            <person name="Cichocki N."/>
            <person name="Veneault-Fourrey C."/>
            <person name="LaButti K."/>
            <person name="Lindquist E.A."/>
            <person name="Lipzen A."/>
            <person name="Lundell T."/>
            <person name="Morin E."/>
            <person name="Murat C."/>
            <person name="Riley R."/>
            <person name="Ohm R."/>
            <person name="Sun H."/>
            <person name="Tunlid A."/>
            <person name="Henrissat B."/>
            <person name="Grigoriev I.V."/>
            <person name="Hibbett D.S."/>
            <person name="Martin F."/>
        </authorList>
    </citation>
    <scope>NUCLEOTIDE SEQUENCE [LARGE SCALE GENOMIC DNA]</scope>
    <source>
        <strain evidence="4">MAFF 305830</strain>
    </source>
</reference>
<reference evidence="3 4" key="1">
    <citation type="submission" date="2014-04" db="EMBL/GenBank/DDBJ databases">
        <authorList>
            <consortium name="DOE Joint Genome Institute"/>
            <person name="Kuo A."/>
            <person name="Zuccaro A."/>
            <person name="Kohler A."/>
            <person name="Nagy L.G."/>
            <person name="Floudas D."/>
            <person name="Copeland A."/>
            <person name="Barry K.W."/>
            <person name="Cichocki N."/>
            <person name="Veneault-Fourrey C."/>
            <person name="LaButti K."/>
            <person name="Lindquist E.A."/>
            <person name="Lipzen A."/>
            <person name="Lundell T."/>
            <person name="Morin E."/>
            <person name="Murat C."/>
            <person name="Sun H."/>
            <person name="Tunlid A."/>
            <person name="Henrissat B."/>
            <person name="Grigoriev I.V."/>
            <person name="Hibbett D.S."/>
            <person name="Martin F."/>
            <person name="Nordberg H.P."/>
            <person name="Cantor M.N."/>
            <person name="Hua S.X."/>
        </authorList>
    </citation>
    <scope>NUCLEOTIDE SEQUENCE [LARGE SCALE GENOMIC DNA]</scope>
    <source>
        <strain evidence="3 4">MAFF 305830</strain>
    </source>
</reference>
<keyword evidence="4" id="KW-1185">Reference proteome</keyword>
<feature type="compositionally biased region" description="Polar residues" evidence="1">
    <location>
        <begin position="646"/>
        <end position="668"/>
    </location>
</feature>
<dbReference type="Pfam" id="PF07217">
    <property type="entry name" value="Het-C"/>
    <property type="match status" value="1"/>
</dbReference>
<keyword evidence="2" id="KW-0732">Signal</keyword>